<evidence type="ECO:0000256" key="4">
    <source>
        <dbReference type="ARBA" id="ARBA00022643"/>
    </source>
</evidence>
<dbReference type="InterPro" id="IPR029479">
    <property type="entry name" value="Nitroreductase"/>
</dbReference>
<keyword evidence="10" id="KW-1185">Reference proteome</keyword>
<dbReference type="InterPro" id="IPR033878">
    <property type="entry name" value="NfsB-like"/>
</dbReference>
<organism evidence="9 10">
    <name type="scientific">Vibrio hangzhouensis</name>
    <dbReference type="NCBI Taxonomy" id="462991"/>
    <lineage>
        <taxon>Bacteria</taxon>
        <taxon>Pseudomonadati</taxon>
        <taxon>Pseudomonadota</taxon>
        <taxon>Gammaproteobacteria</taxon>
        <taxon>Vibrionales</taxon>
        <taxon>Vibrionaceae</taxon>
        <taxon>Vibrio</taxon>
    </lineage>
</organism>
<evidence type="ECO:0000256" key="3">
    <source>
        <dbReference type="ARBA" id="ARBA00022630"/>
    </source>
</evidence>
<dbReference type="GO" id="GO:0046256">
    <property type="term" value="P:2,4,6-trinitrotoluene catabolic process"/>
    <property type="evidence" value="ECO:0007669"/>
    <property type="project" value="TreeGrafter"/>
</dbReference>
<proteinExistence type="inferred from homology"/>
<keyword evidence="5" id="KW-0521">NADP</keyword>
<evidence type="ECO:0000256" key="5">
    <source>
        <dbReference type="ARBA" id="ARBA00022857"/>
    </source>
</evidence>
<keyword evidence="6" id="KW-0560">Oxidoreductase</keyword>
<comment type="cofactor">
    <cofactor evidence="1">
        <name>FMN</name>
        <dbReference type="ChEBI" id="CHEBI:58210"/>
    </cofactor>
</comment>
<dbReference type="SUPFAM" id="SSF55469">
    <property type="entry name" value="FMN-dependent nitroreductase-like"/>
    <property type="match status" value="1"/>
</dbReference>
<dbReference type="GO" id="GO:0005829">
    <property type="term" value="C:cytosol"/>
    <property type="evidence" value="ECO:0007669"/>
    <property type="project" value="TreeGrafter"/>
</dbReference>
<evidence type="ECO:0000256" key="7">
    <source>
        <dbReference type="ARBA" id="ARBA00023027"/>
    </source>
</evidence>
<keyword evidence="4" id="KW-0288">FMN</keyword>
<evidence type="ECO:0000256" key="1">
    <source>
        <dbReference type="ARBA" id="ARBA00001917"/>
    </source>
</evidence>
<comment type="similarity">
    <text evidence="2">Belongs to the nitroreductase family.</text>
</comment>
<gene>
    <name evidence="9" type="ORF">SAMN04488244_104207</name>
</gene>
<keyword evidence="3" id="KW-0285">Flavoprotein</keyword>
<dbReference type="CDD" id="cd02149">
    <property type="entry name" value="NfsB-like"/>
    <property type="match status" value="1"/>
</dbReference>
<dbReference type="Pfam" id="PF00881">
    <property type="entry name" value="Nitroreductase"/>
    <property type="match status" value="1"/>
</dbReference>
<evidence type="ECO:0000256" key="6">
    <source>
        <dbReference type="ARBA" id="ARBA00023002"/>
    </source>
</evidence>
<dbReference type="OrthoDB" id="9809288at2"/>
<reference evidence="10" key="1">
    <citation type="submission" date="2016-10" db="EMBL/GenBank/DDBJ databases">
        <authorList>
            <person name="Varghese N."/>
            <person name="Submissions S."/>
        </authorList>
    </citation>
    <scope>NUCLEOTIDE SEQUENCE [LARGE SCALE GENOMIC DNA]</scope>
    <source>
        <strain evidence="10">CGMCC 1.7062</strain>
    </source>
</reference>
<feature type="domain" description="Nitroreductase" evidence="8">
    <location>
        <begin position="11"/>
        <end position="193"/>
    </location>
</feature>
<dbReference type="Gene3D" id="3.40.109.10">
    <property type="entry name" value="NADH Oxidase"/>
    <property type="match status" value="1"/>
</dbReference>
<dbReference type="AlphaFoldDB" id="A0A1H5VGV3"/>
<keyword evidence="7" id="KW-0520">NAD</keyword>
<evidence type="ECO:0000313" key="10">
    <source>
        <dbReference type="Proteomes" id="UP000236721"/>
    </source>
</evidence>
<dbReference type="InterPro" id="IPR050627">
    <property type="entry name" value="Nitroreductase/BluB"/>
</dbReference>
<evidence type="ECO:0000259" key="8">
    <source>
        <dbReference type="Pfam" id="PF00881"/>
    </source>
</evidence>
<dbReference type="RefSeq" id="WP_103879474.1">
    <property type="nucleotide sequence ID" value="NZ_FNVG01000004.1"/>
</dbReference>
<evidence type="ECO:0000256" key="2">
    <source>
        <dbReference type="ARBA" id="ARBA00007118"/>
    </source>
</evidence>
<dbReference type="EMBL" id="FNVG01000004">
    <property type="protein sequence ID" value="SEF86595.1"/>
    <property type="molecule type" value="Genomic_DNA"/>
</dbReference>
<dbReference type="GO" id="GO:0046857">
    <property type="term" value="F:oxidoreductase activity, acting on other nitrogenous compounds as donors, with NAD or NADP as acceptor"/>
    <property type="evidence" value="ECO:0007669"/>
    <property type="project" value="TreeGrafter"/>
</dbReference>
<protein>
    <submittedName>
        <fullName evidence="9">Nitroreductase / dihydropteridine reductase</fullName>
    </submittedName>
</protein>
<evidence type="ECO:0000313" key="9">
    <source>
        <dbReference type="EMBL" id="SEF86595.1"/>
    </source>
</evidence>
<dbReference type="Proteomes" id="UP000236721">
    <property type="component" value="Unassembled WGS sequence"/>
</dbReference>
<dbReference type="PANTHER" id="PTHR23026">
    <property type="entry name" value="NADPH NITROREDUCTASE"/>
    <property type="match status" value="1"/>
</dbReference>
<name>A0A1H5VGV3_9VIBR</name>
<sequence length="219" mass="24732">MTHQIIKDLNSRYTAKKYDADKRISAEDMEIIKESIRLSASSINSQPWKFIVIESEAAKQRFHDTFANMHQFNQPHAKEASHTILFAHNPRFSKDDYKKVVDAEVTSGHLPADKYDMMLNGAFGFAELNTDEDGYNGQWTKAQTYIALGNLLHTLARMGIASTPMEGVDSELIGEMFQEELGGYVCDFALALGYHKEGEDYNFGLPKSRLAQEDIITVL</sequence>
<accession>A0A1H5VGV3</accession>
<dbReference type="PANTHER" id="PTHR23026:SF125">
    <property type="entry name" value="OXYGEN-INSENSITIVE NAD(P)H NITROREDUCTASE"/>
    <property type="match status" value="1"/>
</dbReference>
<dbReference type="InterPro" id="IPR000415">
    <property type="entry name" value="Nitroreductase-like"/>
</dbReference>